<feature type="non-terminal residue" evidence="1">
    <location>
        <position position="73"/>
    </location>
</feature>
<organism evidence="1 2">
    <name type="scientific">Trifolium medium</name>
    <dbReference type="NCBI Taxonomy" id="97028"/>
    <lineage>
        <taxon>Eukaryota</taxon>
        <taxon>Viridiplantae</taxon>
        <taxon>Streptophyta</taxon>
        <taxon>Embryophyta</taxon>
        <taxon>Tracheophyta</taxon>
        <taxon>Spermatophyta</taxon>
        <taxon>Magnoliopsida</taxon>
        <taxon>eudicotyledons</taxon>
        <taxon>Gunneridae</taxon>
        <taxon>Pentapetalae</taxon>
        <taxon>rosids</taxon>
        <taxon>fabids</taxon>
        <taxon>Fabales</taxon>
        <taxon>Fabaceae</taxon>
        <taxon>Papilionoideae</taxon>
        <taxon>50 kb inversion clade</taxon>
        <taxon>NPAAA clade</taxon>
        <taxon>Hologalegina</taxon>
        <taxon>IRL clade</taxon>
        <taxon>Trifolieae</taxon>
        <taxon>Trifolium</taxon>
    </lineage>
</organism>
<comment type="caution">
    <text evidence="1">The sequence shown here is derived from an EMBL/GenBank/DDBJ whole genome shotgun (WGS) entry which is preliminary data.</text>
</comment>
<evidence type="ECO:0000313" key="2">
    <source>
        <dbReference type="Proteomes" id="UP000265520"/>
    </source>
</evidence>
<dbReference type="AlphaFoldDB" id="A0A392V5E5"/>
<dbReference type="EMBL" id="LXQA011068577">
    <property type="protein sequence ID" value="MCI83496.1"/>
    <property type="molecule type" value="Genomic_DNA"/>
</dbReference>
<keyword evidence="2" id="KW-1185">Reference proteome</keyword>
<feature type="non-terminal residue" evidence="1">
    <location>
        <position position="1"/>
    </location>
</feature>
<dbReference type="Proteomes" id="UP000265520">
    <property type="component" value="Unassembled WGS sequence"/>
</dbReference>
<reference evidence="1 2" key="1">
    <citation type="journal article" date="2018" name="Front. Plant Sci.">
        <title>Red Clover (Trifolium pratense) and Zigzag Clover (T. medium) - A Picture of Genomic Similarities and Differences.</title>
        <authorList>
            <person name="Dluhosova J."/>
            <person name="Istvanek J."/>
            <person name="Nedelnik J."/>
            <person name="Repkova J."/>
        </authorList>
    </citation>
    <scope>NUCLEOTIDE SEQUENCE [LARGE SCALE GENOMIC DNA]</scope>
    <source>
        <strain evidence="2">cv. 10/8</strain>
        <tissue evidence="1">Leaf</tissue>
    </source>
</reference>
<proteinExistence type="predicted"/>
<protein>
    <submittedName>
        <fullName evidence="1">Uncharacterized protein</fullName>
    </submittedName>
</protein>
<sequence length="73" mass="7954">DEAVSGLEALKQEKAGLEDDVSALEASAAVQYEDGFRYALEQVKLIFPDLDEKRLGEADALNQIVDGKLVPFT</sequence>
<accession>A0A392V5E5</accession>
<evidence type="ECO:0000313" key="1">
    <source>
        <dbReference type="EMBL" id="MCI83496.1"/>
    </source>
</evidence>
<name>A0A392V5E5_9FABA</name>